<dbReference type="Pfam" id="PF00287">
    <property type="entry name" value="Na_K-ATPase"/>
    <property type="match status" value="1"/>
</dbReference>
<reference evidence="10" key="3">
    <citation type="submission" date="2020-10" db="UniProtKB">
        <authorList>
            <consortium name="WormBaseParasite"/>
        </authorList>
    </citation>
    <scope>IDENTIFICATION</scope>
</reference>
<dbReference type="GO" id="GO:0036376">
    <property type="term" value="P:sodium ion export across plasma membrane"/>
    <property type="evidence" value="ECO:0007669"/>
    <property type="project" value="TreeGrafter"/>
</dbReference>
<dbReference type="GO" id="GO:0005890">
    <property type="term" value="C:sodium:potassium-exchanging ATPase complex"/>
    <property type="evidence" value="ECO:0007669"/>
    <property type="project" value="InterPro"/>
</dbReference>
<dbReference type="PANTHER" id="PTHR11523">
    <property type="entry name" value="SODIUM/POTASSIUM-DEPENDENT ATPASE BETA SUBUNIT"/>
    <property type="match status" value="1"/>
</dbReference>
<protein>
    <submittedName>
        <fullName evidence="8 10">Nervana 2</fullName>
    </submittedName>
</protein>
<dbReference type="OrthoDB" id="5912413at2759"/>
<evidence type="ECO:0000256" key="1">
    <source>
        <dbReference type="ARBA" id="ARBA00004606"/>
    </source>
</evidence>
<dbReference type="GO" id="GO:0030007">
    <property type="term" value="P:intracellular potassium ion homeostasis"/>
    <property type="evidence" value="ECO:0007669"/>
    <property type="project" value="TreeGrafter"/>
</dbReference>
<dbReference type="Gene3D" id="2.60.40.1660">
    <property type="entry name" value="Na, k-atpase alpha subunit"/>
    <property type="match status" value="1"/>
</dbReference>
<evidence type="ECO:0000313" key="10">
    <source>
        <dbReference type="WBParaSite" id="EgrG_000330900"/>
    </source>
</evidence>
<evidence type="ECO:0000256" key="4">
    <source>
        <dbReference type="ARBA" id="ARBA00022968"/>
    </source>
</evidence>
<sequence>MVRCSERYRNLGLAIFNPKEKKFCGRTCRSWALIFVYYLIFYSCLAGFWIGMLSVLIFAMIDTTVPSLTGMQSLLKLNPGLGILPPVDSEGTLIQLTLFDSKQKQDYLNFMQSYLMGYSNISTNCDFENGTRINSSILEPCEFPLSLLGPCADPADYINSHNNFCFYLKLNKIYGYLPDIEGNKIPIQCGPANSFDGANLGQPVYYPSVRTANGTFGYFSSVAFPYLNQPHYQVPLLAVTFPDIKPNTVVMVSCAVLNESFALWHIIAYSILVFCVSLSLLLLSSRLSNNVDVIIEVILPPNPV</sequence>
<dbReference type="InterPro" id="IPR038702">
    <property type="entry name" value="Na/K_ATPase_sub_beta_sf"/>
</dbReference>
<dbReference type="WBParaSite" id="EgrG_000330900">
    <property type="protein sequence ID" value="EgrG_000330900"/>
    <property type="gene ID" value="EgrG_000330900"/>
</dbReference>
<keyword evidence="4" id="KW-0735">Signal-anchor</keyword>
<evidence type="ECO:0000256" key="7">
    <source>
        <dbReference type="SAM" id="Phobius"/>
    </source>
</evidence>
<dbReference type="Proteomes" id="UP000492820">
    <property type="component" value="Unassembled WGS sequence"/>
</dbReference>
<feature type="transmembrane region" description="Helical" evidence="7">
    <location>
        <begin position="261"/>
        <end position="283"/>
    </location>
</feature>
<evidence type="ECO:0000313" key="8">
    <source>
        <dbReference type="EMBL" id="CDS24477.1"/>
    </source>
</evidence>
<dbReference type="AlphaFoldDB" id="A0A068X3I4"/>
<dbReference type="GO" id="GO:1990573">
    <property type="term" value="P:potassium ion import across plasma membrane"/>
    <property type="evidence" value="ECO:0007669"/>
    <property type="project" value="TreeGrafter"/>
</dbReference>
<proteinExistence type="inferred from homology"/>
<dbReference type="EMBL" id="LK028606">
    <property type="protein sequence ID" value="CDS24477.1"/>
    <property type="molecule type" value="Genomic_DNA"/>
</dbReference>
<reference evidence="8" key="2">
    <citation type="submission" date="2014-06" db="EMBL/GenBank/DDBJ databases">
        <authorList>
            <person name="Aslett M."/>
        </authorList>
    </citation>
    <scope>NUCLEOTIDE SEQUENCE</scope>
</reference>
<organism evidence="8">
    <name type="scientific">Echinococcus granulosus</name>
    <name type="common">Hydatid tapeworm</name>
    <dbReference type="NCBI Taxonomy" id="6210"/>
    <lineage>
        <taxon>Eukaryota</taxon>
        <taxon>Metazoa</taxon>
        <taxon>Spiralia</taxon>
        <taxon>Lophotrochozoa</taxon>
        <taxon>Platyhelminthes</taxon>
        <taxon>Cestoda</taxon>
        <taxon>Eucestoda</taxon>
        <taxon>Cyclophyllidea</taxon>
        <taxon>Taeniidae</taxon>
        <taxon>Echinococcus</taxon>
        <taxon>Echinococcus granulosus group</taxon>
    </lineage>
</organism>
<keyword evidence="3 7" id="KW-0812">Transmembrane</keyword>
<evidence type="ECO:0000256" key="3">
    <source>
        <dbReference type="ARBA" id="ARBA00022692"/>
    </source>
</evidence>
<evidence type="ECO:0000256" key="5">
    <source>
        <dbReference type="ARBA" id="ARBA00022989"/>
    </source>
</evidence>
<comment type="subcellular location">
    <subcellularLocation>
        <location evidence="1">Membrane</location>
        <topology evidence="1">Single-pass type II membrane protein</topology>
    </subcellularLocation>
</comment>
<keyword evidence="5 7" id="KW-1133">Transmembrane helix</keyword>
<dbReference type="PANTHER" id="PTHR11523:SF28">
    <property type="entry name" value="NA_K-ATPASE BETA SUBUNIT ISOFORM 4-RELATED"/>
    <property type="match status" value="1"/>
</dbReference>
<comment type="similarity">
    <text evidence="2">Belongs to the X(+)/potassium ATPases subunit beta family.</text>
</comment>
<dbReference type="GO" id="GO:0001671">
    <property type="term" value="F:ATPase activator activity"/>
    <property type="evidence" value="ECO:0007669"/>
    <property type="project" value="TreeGrafter"/>
</dbReference>
<evidence type="ECO:0000313" key="9">
    <source>
        <dbReference type="Proteomes" id="UP000492820"/>
    </source>
</evidence>
<gene>
    <name evidence="8" type="ORF">EgrG_000330900</name>
</gene>
<reference evidence="8 9" key="1">
    <citation type="journal article" date="2013" name="Nature">
        <title>The genomes of four tapeworm species reveal adaptations to parasitism.</title>
        <authorList>
            <person name="Tsai I.J."/>
            <person name="Zarowiecki M."/>
            <person name="Holroyd N."/>
            <person name="Garciarrubio A."/>
            <person name="Sanchez-Flores A."/>
            <person name="Brooks K.L."/>
            <person name="Tracey A."/>
            <person name="Bobes R.J."/>
            <person name="Fragoso G."/>
            <person name="Sciutto E."/>
            <person name="Aslett M."/>
            <person name="Beasley H."/>
            <person name="Bennett H.M."/>
            <person name="Cai J."/>
            <person name="Camicia F."/>
            <person name="Clark R."/>
            <person name="Cucher M."/>
            <person name="De Silva N."/>
            <person name="Day T.A."/>
            <person name="Deplazes P."/>
            <person name="Estrada K."/>
            <person name="Fernandez C."/>
            <person name="Holland P.W."/>
            <person name="Hou J."/>
            <person name="Hu S."/>
            <person name="Huckvale T."/>
            <person name="Hung S.S."/>
            <person name="Kamenetzky L."/>
            <person name="Keane J.A."/>
            <person name="Kiss F."/>
            <person name="Koziol U."/>
            <person name="Lambert O."/>
            <person name="Liu K."/>
            <person name="Luo X."/>
            <person name="Luo Y."/>
            <person name="Macchiaroli N."/>
            <person name="Nichol S."/>
            <person name="Paps J."/>
            <person name="Parkinson J."/>
            <person name="Pouchkina-Stantcheva N."/>
            <person name="Riddiford N."/>
            <person name="Rosenzvit M."/>
            <person name="Salinas G."/>
            <person name="Wasmuth J.D."/>
            <person name="Zamanian M."/>
            <person name="Zheng Y."/>
            <person name="Cai X."/>
            <person name="Soberon X."/>
            <person name="Olson P.D."/>
            <person name="Laclette J.P."/>
            <person name="Brehm K."/>
            <person name="Berriman M."/>
            <person name="Garciarrubio A."/>
            <person name="Bobes R.J."/>
            <person name="Fragoso G."/>
            <person name="Sanchez-Flores A."/>
            <person name="Estrada K."/>
            <person name="Cevallos M.A."/>
            <person name="Morett E."/>
            <person name="Gonzalez V."/>
            <person name="Portillo T."/>
            <person name="Ochoa-Leyva A."/>
            <person name="Jose M.V."/>
            <person name="Sciutto E."/>
            <person name="Landa A."/>
            <person name="Jimenez L."/>
            <person name="Valdes V."/>
            <person name="Carrero J.C."/>
            <person name="Larralde C."/>
            <person name="Morales-Montor J."/>
            <person name="Limon-Lason J."/>
            <person name="Soberon X."/>
            <person name="Laclette J.P."/>
        </authorList>
    </citation>
    <scope>NUCLEOTIDE SEQUENCE [LARGE SCALE GENOMIC DNA]</scope>
</reference>
<accession>A0A068X3I4</accession>
<feature type="transmembrane region" description="Helical" evidence="7">
    <location>
        <begin position="31"/>
        <end position="61"/>
    </location>
</feature>
<name>A0A068X3I4_ECHGR</name>
<dbReference type="InterPro" id="IPR000402">
    <property type="entry name" value="Na/K_ATPase_sub_beta"/>
</dbReference>
<dbReference type="GO" id="GO:0006883">
    <property type="term" value="P:intracellular sodium ion homeostasis"/>
    <property type="evidence" value="ECO:0007669"/>
    <property type="project" value="TreeGrafter"/>
</dbReference>
<evidence type="ECO:0000256" key="6">
    <source>
        <dbReference type="ARBA" id="ARBA00023136"/>
    </source>
</evidence>
<evidence type="ECO:0000256" key="2">
    <source>
        <dbReference type="ARBA" id="ARBA00005876"/>
    </source>
</evidence>
<keyword evidence="6 7" id="KW-0472">Membrane</keyword>